<feature type="region of interest" description="Disordered" evidence="8">
    <location>
        <begin position="488"/>
        <end position="511"/>
    </location>
</feature>
<feature type="transmembrane region" description="Helical" evidence="9">
    <location>
        <begin position="103"/>
        <end position="124"/>
    </location>
</feature>
<evidence type="ECO:0000256" key="9">
    <source>
        <dbReference type="SAM" id="Phobius"/>
    </source>
</evidence>
<feature type="transmembrane region" description="Helical" evidence="9">
    <location>
        <begin position="356"/>
        <end position="378"/>
    </location>
</feature>
<dbReference type="InterPro" id="IPR020846">
    <property type="entry name" value="MFS_dom"/>
</dbReference>
<evidence type="ECO:0000256" key="4">
    <source>
        <dbReference type="ARBA" id="ARBA00022475"/>
    </source>
</evidence>
<feature type="transmembrane region" description="Helical" evidence="9">
    <location>
        <begin position="265"/>
        <end position="292"/>
    </location>
</feature>
<feature type="transmembrane region" description="Helical" evidence="9">
    <location>
        <begin position="460"/>
        <end position="482"/>
    </location>
</feature>
<keyword evidence="5 9" id="KW-0812">Transmembrane</keyword>
<dbReference type="Proteomes" id="UP000568380">
    <property type="component" value="Unassembled WGS sequence"/>
</dbReference>
<feature type="transmembrane region" description="Helical" evidence="9">
    <location>
        <begin position="331"/>
        <end position="350"/>
    </location>
</feature>
<keyword evidence="3" id="KW-0813">Transport</keyword>
<dbReference type="PROSITE" id="PS50850">
    <property type="entry name" value="MFS"/>
    <property type="match status" value="1"/>
</dbReference>
<feature type="transmembrane region" description="Helical" evidence="9">
    <location>
        <begin position="298"/>
        <end position="319"/>
    </location>
</feature>
<dbReference type="GO" id="GO:0005886">
    <property type="term" value="C:plasma membrane"/>
    <property type="evidence" value="ECO:0007669"/>
    <property type="project" value="UniProtKB-SubCell"/>
</dbReference>
<protein>
    <submittedName>
        <fullName evidence="11">EmrB/QacA subfamily drug resistance transporter</fullName>
    </submittedName>
</protein>
<dbReference type="InterPro" id="IPR036259">
    <property type="entry name" value="MFS_trans_sf"/>
</dbReference>
<dbReference type="RefSeq" id="WP_184966921.1">
    <property type="nucleotide sequence ID" value="NZ_JACHIN010000008.1"/>
</dbReference>
<evidence type="ECO:0000256" key="3">
    <source>
        <dbReference type="ARBA" id="ARBA00022448"/>
    </source>
</evidence>
<dbReference type="AlphaFoldDB" id="A0A7W8A7E3"/>
<dbReference type="PROSITE" id="PS00217">
    <property type="entry name" value="SUGAR_TRANSPORT_2"/>
    <property type="match status" value="1"/>
</dbReference>
<evidence type="ECO:0000259" key="10">
    <source>
        <dbReference type="PROSITE" id="PS50850"/>
    </source>
</evidence>
<dbReference type="PANTHER" id="PTHR23501:SF197">
    <property type="entry name" value="COMD"/>
    <property type="match status" value="1"/>
</dbReference>
<feature type="transmembrane region" description="Helical" evidence="9">
    <location>
        <begin position="166"/>
        <end position="187"/>
    </location>
</feature>
<dbReference type="Pfam" id="PF07690">
    <property type="entry name" value="MFS_1"/>
    <property type="match status" value="1"/>
</dbReference>
<comment type="similarity">
    <text evidence="2">Belongs to the major facilitator superfamily. TCR/Tet family.</text>
</comment>
<feature type="transmembrane region" description="Helical" evidence="9">
    <location>
        <begin position="225"/>
        <end position="245"/>
    </location>
</feature>
<evidence type="ECO:0000313" key="12">
    <source>
        <dbReference type="Proteomes" id="UP000568380"/>
    </source>
</evidence>
<evidence type="ECO:0000256" key="8">
    <source>
        <dbReference type="SAM" id="MobiDB-lite"/>
    </source>
</evidence>
<feature type="transmembrane region" description="Helical" evidence="9">
    <location>
        <begin position="136"/>
        <end position="154"/>
    </location>
</feature>
<feature type="domain" description="Major facilitator superfamily (MFS) profile" evidence="10">
    <location>
        <begin position="13"/>
        <end position="487"/>
    </location>
</feature>
<keyword evidence="12" id="KW-1185">Reference proteome</keyword>
<evidence type="ECO:0000313" key="11">
    <source>
        <dbReference type="EMBL" id="MBB5080434.1"/>
    </source>
</evidence>
<evidence type="ECO:0000256" key="6">
    <source>
        <dbReference type="ARBA" id="ARBA00022989"/>
    </source>
</evidence>
<keyword evidence="6 9" id="KW-1133">Transmembrane helix</keyword>
<reference evidence="11 12" key="1">
    <citation type="submission" date="2020-08" db="EMBL/GenBank/DDBJ databases">
        <title>Genomic Encyclopedia of Type Strains, Phase IV (KMG-IV): sequencing the most valuable type-strain genomes for metagenomic binning, comparative biology and taxonomic classification.</title>
        <authorList>
            <person name="Goeker M."/>
        </authorList>
    </citation>
    <scope>NUCLEOTIDE SEQUENCE [LARGE SCALE GENOMIC DNA]</scope>
    <source>
        <strain evidence="11 12">DSM 45385</strain>
    </source>
</reference>
<keyword evidence="4" id="KW-1003">Cell membrane</keyword>
<keyword evidence="7 9" id="KW-0472">Membrane</keyword>
<evidence type="ECO:0000256" key="1">
    <source>
        <dbReference type="ARBA" id="ARBA00004651"/>
    </source>
</evidence>
<name>A0A7W8A7E3_9ACTN</name>
<proteinExistence type="inferred from homology"/>
<organism evidence="11 12">
    <name type="scientific">Nonomuraea endophytica</name>
    <dbReference type="NCBI Taxonomy" id="714136"/>
    <lineage>
        <taxon>Bacteria</taxon>
        <taxon>Bacillati</taxon>
        <taxon>Actinomycetota</taxon>
        <taxon>Actinomycetes</taxon>
        <taxon>Streptosporangiales</taxon>
        <taxon>Streptosporangiaceae</taxon>
        <taxon>Nonomuraea</taxon>
    </lineage>
</organism>
<dbReference type="Gene3D" id="1.20.1250.20">
    <property type="entry name" value="MFS general substrate transporter like domains"/>
    <property type="match status" value="2"/>
</dbReference>
<comment type="subcellular location">
    <subcellularLocation>
        <location evidence="1">Cell membrane</location>
        <topology evidence="1">Multi-pass membrane protein</topology>
    </subcellularLocation>
</comment>
<dbReference type="SUPFAM" id="SSF103473">
    <property type="entry name" value="MFS general substrate transporter"/>
    <property type="match status" value="1"/>
</dbReference>
<evidence type="ECO:0000256" key="5">
    <source>
        <dbReference type="ARBA" id="ARBA00022692"/>
    </source>
</evidence>
<accession>A0A7W8A7E3</accession>
<dbReference type="EMBL" id="JACHIN010000008">
    <property type="protein sequence ID" value="MBB5080434.1"/>
    <property type="molecule type" value="Genomic_DNA"/>
</dbReference>
<sequence length="511" mass="52836">MSAGTRRQGVALPLVAVALAQFLAMVDLNITATAMPAIVGEFGRLDLFAWVTTGAVLASTVTTPLYGKLSDVLGRKQVFMLALGLLTVGSVLCALAQSMPQLVLFRIVQGVGAGGLMVSAMAIYAELLSPEQRMRYQIWFATTLNASAAISPFLGGLITDWINWRWTFWLTVPVALISVALIARTRLLPRPETRVRIDYLGAALLGGVCTCLVLVSSWAGGAYAWGSPVVVGLGAAAIVLVIAWLRVERRAEQPIIPLRLFRDPVLVVANVQGLVTGLTMFAAVTFLPLLMVARGESATGAGLALMPLTAGSLIVSLGLSSFMARAGRPQLFAVLGGVLLTGGLVALAVAEGAAMLAGALVFGVGLALIFQVYSVAVMNHAPRRDLGSAIGLQSLSRQLGGTLGLAALSGAFQARLGAELAARVPEDQLTRAVTAAGDPETVSALPEALRTAVTGGYGSALTLVLLAAAVCAGAGLLATLLLKLPTPPKKGSDHDRVHPGRPAAHHEGGRG</sequence>
<evidence type="ECO:0000256" key="7">
    <source>
        <dbReference type="ARBA" id="ARBA00023136"/>
    </source>
</evidence>
<comment type="caution">
    <text evidence="11">The sequence shown here is derived from an EMBL/GenBank/DDBJ whole genome shotgun (WGS) entry which is preliminary data.</text>
</comment>
<feature type="compositionally biased region" description="Basic and acidic residues" evidence="8">
    <location>
        <begin position="490"/>
        <end position="511"/>
    </location>
</feature>
<evidence type="ECO:0000256" key="2">
    <source>
        <dbReference type="ARBA" id="ARBA00007520"/>
    </source>
</evidence>
<dbReference type="FunFam" id="1.20.1720.10:FF:000004">
    <property type="entry name" value="EmrB/QacA family drug resistance transporter"/>
    <property type="match status" value="1"/>
</dbReference>
<dbReference type="GO" id="GO:0022857">
    <property type="term" value="F:transmembrane transporter activity"/>
    <property type="evidence" value="ECO:0007669"/>
    <property type="project" value="InterPro"/>
</dbReference>
<feature type="transmembrane region" description="Helical" evidence="9">
    <location>
        <begin position="78"/>
        <end position="97"/>
    </location>
</feature>
<dbReference type="InterPro" id="IPR005829">
    <property type="entry name" value="Sugar_transporter_CS"/>
</dbReference>
<feature type="transmembrane region" description="Helical" evidence="9">
    <location>
        <begin position="199"/>
        <end position="219"/>
    </location>
</feature>
<feature type="transmembrane region" description="Helical" evidence="9">
    <location>
        <begin position="47"/>
        <end position="66"/>
    </location>
</feature>
<feature type="transmembrane region" description="Helical" evidence="9">
    <location>
        <begin position="12"/>
        <end position="35"/>
    </location>
</feature>
<dbReference type="InterPro" id="IPR011701">
    <property type="entry name" value="MFS"/>
</dbReference>
<dbReference type="PANTHER" id="PTHR23501">
    <property type="entry name" value="MAJOR FACILITATOR SUPERFAMILY"/>
    <property type="match status" value="1"/>
</dbReference>
<gene>
    <name evidence="11" type="ORF">HNR40_005921</name>
</gene>